<evidence type="ECO:0000256" key="9">
    <source>
        <dbReference type="ARBA" id="ARBA00023136"/>
    </source>
</evidence>
<evidence type="ECO:0000256" key="4">
    <source>
        <dbReference type="ARBA" id="ARBA00022449"/>
    </source>
</evidence>
<feature type="domain" description="Cation/H+ exchanger transmembrane" evidence="13">
    <location>
        <begin position="25"/>
        <end position="431"/>
    </location>
</feature>
<feature type="transmembrane region" description="Helical" evidence="12">
    <location>
        <begin position="75"/>
        <end position="95"/>
    </location>
</feature>
<evidence type="ECO:0000313" key="14">
    <source>
        <dbReference type="EMBL" id="KAK1925819.1"/>
    </source>
</evidence>
<feature type="non-terminal residue" evidence="14">
    <location>
        <position position="802"/>
    </location>
</feature>
<sequence length="802" mass="88678">MVFHPFEVNPPHLAYTILGAFVVIFSMFSLLIKERAYIGEAPIATVIGIIMGPYVSGFFNPLAWANGNTEITDEITLEVTRVVIAISVFAVGVELPKAYMKKHWRSLFFLLGPCMLWAWAISGLLMWALFPHLHLLSCLLIAAAVTPTDPILAQAVIGGKFADKHVPAHIRHMLSAESGSNDGAAFPLLGIALYFTLYKSPGHAASHWVSYVLAYEVILGIILGALLGWVVRKVMMFSERKKLIDRQSLVAQYISLAILAIGFTSLLGSDDLLSAFACGCAFAWDGHFNKATEDAEFSNVIDLLFNCAAFIYIGAIIPFDSFNDPALYIDWWRLVVLAICILLVRRLPIILALYKFIPDIKTFREALFTGWFGPMGVGAIFIGTLSKISLPEGEAEKDTEQVDLLRECIMPIVSFLVLSSIVTHGLSIPFFSLGRRVHSITYTWSRNPSMDTRRDNEPAWTTHARRIIPGQDIVINRDDDAEEGDLGMRSLTSPAEKRLESEHSAGSSSSRTAAGNEQFGMAERARPRSAQSEPEDDGRRTPPLAEYREGHDLIVERRVQDDSEEVDVEVIRNHFADDKENLKETFRHPRRLQRHEIERIRDHLPKALRRKTSRDQDATSDGSSLRLARSVSSGAEEERRSRSPSPWAPGRGEAAGESAGPHNPPPRIKIDSGKKTGLRQRLFGKSRDSSPDASDAEEGRGGPGLLSPPSGTPRSNPVPITRVETNDDELSRSISNRNPSIRFAADTSPSSDAAPGMLNYGNNAPGFKRNPTLAMFRSSSVQSAGERDREPSVSFQEPERPR</sequence>
<gene>
    <name evidence="14" type="ORF">DB88DRAFT_524161</name>
</gene>
<evidence type="ECO:0000256" key="11">
    <source>
        <dbReference type="SAM" id="MobiDB-lite"/>
    </source>
</evidence>
<evidence type="ECO:0000256" key="10">
    <source>
        <dbReference type="ARBA" id="ARBA00023201"/>
    </source>
</evidence>
<dbReference type="AlphaFoldDB" id="A0AAD9FTF5"/>
<feature type="transmembrane region" description="Helical" evidence="12">
    <location>
        <begin position="12"/>
        <end position="31"/>
    </location>
</feature>
<dbReference type="InterPro" id="IPR004712">
    <property type="entry name" value="Na+/H+_antiporter_fungi"/>
</dbReference>
<name>A0AAD9FTF5_PAPLA</name>
<keyword evidence="4" id="KW-0050">Antiport</keyword>
<evidence type="ECO:0000256" key="3">
    <source>
        <dbReference type="ARBA" id="ARBA00022448"/>
    </source>
</evidence>
<accession>A0AAD9FTF5</accession>
<dbReference type="GO" id="GO:0036376">
    <property type="term" value="P:sodium ion export across plasma membrane"/>
    <property type="evidence" value="ECO:0007669"/>
    <property type="project" value="InterPro"/>
</dbReference>
<dbReference type="GO" id="GO:0005886">
    <property type="term" value="C:plasma membrane"/>
    <property type="evidence" value="ECO:0007669"/>
    <property type="project" value="InterPro"/>
</dbReference>
<protein>
    <submittedName>
        <fullName evidence="14">Sodium/hydrogen exchanger family-domain-containing protein</fullName>
    </submittedName>
</protein>
<dbReference type="InterPro" id="IPR006153">
    <property type="entry name" value="Cation/H_exchanger_TM"/>
</dbReference>
<dbReference type="PANTHER" id="PTHR31382:SF4">
    <property type="entry name" value="NA(+)_H(+) ANTIPORTER"/>
    <property type="match status" value="1"/>
</dbReference>
<feature type="transmembrane region" description="Helical" evidence="12">
    <location>
        <begin position="409"/>
        <end position="431"/>
    </location>
</feature>
<dbReference type="InterPro" id="IPR038770">
    <property type="entry name" value="Na+/solute_symporter_sf"/>
</dbReference>
<feature type="transmembrane region" description="Helical" evidence="12">
    <location>
        <begin position="43"/>
        <end position="63"/>
    </location>
</feature>
<feature type="transmembrane region" description="Helical" evidence="12">
    <location>
        <begin position="300"/>
        <end position="319"/>
    </location>
</feature>
<feature type="compositionally biased region" description="Basic and acidic residues" evidence="11">
    <location>
        <begin position="785"/>
        <end position="802"/>
    </location>
</feature>
<evidence type="ECO:0000256" key="6">
    <source>
        <dbReference type="ARBA" id="ARBA00022989"/>
    </source>
</evidence>
<keyword evidence="3" id="KW-0813">Transport</keyword>
<dbReference type="Gene3D" id="1.20.1530.20">
    <property type="match status" value="1"/>
</dbReference>
<keyword evidence="5 12" id="KW-0812">Transmembrane</keyword>
<feature type="compositionally biased region" description="Basic and acidic residues" evidence="11">
    <location>
        <begin position="594"/>
        <end position="605"/>
    </location>
</feature>
<evidence type="ECO:0000256" key="1">
    <source>
        <dbReference type="ARBA" id="ARBA00004141"/>
    </source>
</evidence>
<evidence type="ECO:0000256" key="8">
    <source>
        <dbReference type="ARBA" id="ARBA00023065"/>
    </source>
</evidence>
<evidence type="ECO:0000256" key="7">
    <source>
        <dbReference type="ARBA" id="ARBA00023053"/>
    </source>
</evidence>
<feature type="transmembrane region" description="Helical" evidence="12">
    <location>
        <begin position="107"/>
        <end position="130"/>
    </location>
</feature>
<evidence type="ECO:0000313" key="15">
    <source>
        <dbReference type="Proteomes" id="UP001182556"/>
    </source>
</evidence>
<comment type="similarity">
    <text evidence="2">Belongs to the fungal Na(+)/H(+) exchanger family.</text>
</comment>
<dbReference type="Pfam" id="PF00999">
    <property type="entry name" value="Na_H_Exchanger"/>
    <property type="match status" value="1"/>
</dbReference>
<keyword evidence="9 12" id="KW-0472">Membrane</keyword>
<keyword evidence="6 12" id="KW-1133">Transmembrane helix</keyword>
<feature type="region of interest" description="Disordered" evidence="11">
    <location>
        <begin position="586"/>
        <end position="802"/>
    </location>
</feature>
<keyword evidence="8" id="KW-0406">Ion transport</keyword>
<feature type="transmembrane region" description="Helical" evidence="12">
    <location>
        <begin position="366"/>
        <end position="389"/>
    </location>
</feature>
<evidence type="ECO:0000256" key="12">
    <source>
        <dbReference type="SAM" id="Phobius"/>
    </source>
</evidence>
<dbReference type="PANTHER" id="PTHR31382">
    <property type="entry name" value="NA(+)/H(+) ANTIPORTER"/>
    <property type="match status" value="1"/>
</dbReference>
<comment type="subcellular location">
    <subcellularLocation>
        <location evidence="1">Membrane</location>
        <topology evidence="1">Multi-pass membrane protein</topology>
    </subcellularLocation>
</comment>
<feature type="transmembrane region" description="Helical" evidence="12">
    <location>
        <begin position="249"/>
        <end position="266"/>
    </location>
</feature>
<dbReference type="GO" id="GO:0015385">
    <property type="term" value="F:sodium:proton antiporter activity"/>
    <property type="evidence" value="ECO:0007669"/>
    <property type="project" value="InterPro"/>
</dbReference>
<dbReference type="Proteomes" id="UP001182556">
    <property type="component" value="Unassembled WGS sequence"/>
</dbReference>
<dbReference type="GO" id="GO:0120029">
    <property type="term" value="P:proton export across plasma membrane"/>
    <property type="evidence" value="ECO:0007669"/>
    <property type="project" value="InterPro"/>
</dbReference>
<keyword evidence="15" id="KW-1185">Reference proteome</keyword>
<dbReference type="EMBL" id="JAODAN010000003">
    <property type="protein sequence ID" value="KAK1925819.1"/>
    <property type="molecule type" value="Genomic_DNA"/>
</dbReference>
<feature type="region of interest" description="Disordered" evidence="11">
    <location>
        <begin position="483"/>
        <end position="552"/>
    </location>
</feature>
<keyword evidence="7" id="KW-0915">Sodium</keyword>
<organism evidence="14 15">
    <name type="scientific">Papiliotrema laurentii</name>
    <name type="common">Cryptococcus laurentii</name>
    <dbReference type="NCBI Taxonomy" id="5418"/>
    <lineage>
        <taxon>Eukaryota</taxon>
        <taxon>Fungi</taxon>
        <taxon>Dikarya</taxon>
        <taxon>Basidiomycota</taxon>
        <taxon>Agaricomycotina</taxon>
        <taxon>Tremellomycetes</taxon>
        <taxon>Tremellales</taxon>
        <taxon>Rhynchogastremaceae</taxon>
        <taxon>Papiliotrema</taxon>
    </lineage>
</organism>
<reference evidence="14" key="1">
    <citation type="submission" date="2023-02" db="EMBL/GenBank/DDBJ databases">
        <title>Identification and recombinant expression of a fungal hydrolase from Papiliotrema laurentii that hydrolyzes apple cutin and clears colloidal polyester polyurethane.</title>
        <authorList>
            <consortium name="DOE Joint Genome Institute"/>
            <person name="Roman V.A."/>
            <person name="Bojanowski C."/>
            <person name="Crable B.R."/>
            <person name="Wagner D.N."/>
            <person name="Hung C.S."/>
            <person name="Nadeau L.J."/>
            <person name="Schratz L."/>
            <person name="Haridas S."/>
            <person name="Pangilinan J."/>
            <person name="Lipzen A."/>
            <person name="Na H."/>
            <person name="Yan M."/>
            <person name="Ng V."/>
            <person name="Grigoriev I.V."/>
            <person name="Spatafora J.W."/>
            <person name="Barlow D."/>
            <person name="Biffinger J."/>
            <person name="Kelley-Loughnane N."/>
            <person name="Varaljay V.A."/>
            <person name="Crookes-Goodson W.J."/>
        </authorList>
    </citation>
    <scope>NUCLEOTIDE SEQUENCE</scope>
    <source>
        <strain evidence="14">5307AH</strain>
    </source>
</reference>
<proteinExistence type="inferred from homology"/>
<evidence type="ECO:0000256" key="2">
    <source>
        <dbReference type="ARBA" id="ARBA00005248"/>
    </source>
</evidence>
<evidence type="ECO:0000256" key="5">
    <source>
        <dbReference type="ARBA" id="ARBA00022692"/>
    </source>
</evidence>
<feature type="compositionally biased region" description="Low complexity" evidence="11">
    <location>
        <begin position="643"/>
        <end position="652"/>
    </location>
</feature>
<keyword evidence="10" id="KW-0739">Sodium transport</keyword>
<dbReference type="GO" id="GO:0030007">
    <property type="term" value="P:intracellular potassium ion homeostasis"/>
    <property type="evidence" value="ECO:0007669"/>
    <property type="project" value="TreeGrafter"/>
</dbReference>
<feature type="transmembrane region" description="Helical" evidence="12">
    <location>
        <begin position="331"/>
        <end position="354"/>
    </location>
</feature>
<dbReference type="FunFam" id="1.20.1530.20:FF:000015">
    <property type="entry name" value="Na(+)/H(+) antiporter 2"/>
    <property type="match status" value="1"/>
</dbReference>
<feature type="transmembrane region" description="Helical" evidence="12">
    <location>
        <begin position="208"/>
        <end position="229"/>
    </location>
</feature>
<feature type="compositionally biased region" description="Low complexity" evidence="11">
    <location>
        <begin position="705"/>
        <end position="715"/>
    </location>
</feature>
<comment type="caution">
    <text evidence="14">The sequence shown here is derived from an EMBL/GenBank/DDBJ whole genome shotgun (WGS) entry which is preliminary data.</text>
</comment>
<feature type="compositionally biased region" description="Low complexity" evidence="11">
    <location>
        <begin position="732"/>
        <end position="755"/>
    </location>
</feature>
<dbReference type="GO" id="GO:0042391">
    <property type="term" value="P:regulation of membrane potential"/>
    <property type="evidence" value="ECO:0007669"/>
    <property type="project" value="InterPro"/>
</dbReference>
<evidence type="ECO:0000259" key="13">
    <source>
        <dbReference type="Pfam" id="PF00999"/>
    </source>
</evidence>